<reference evidence="1 2" key="1">
    <citation type="journal article" date="2018" name="PLoS Pathog.">
        <title>Evolution of structural diversity of trichothecenes, a family of toxins produced by plant pathogenic and entomopathogenic fungi.</title>
        <authorList>
            <person name="Proctor R.H."/>
            <person name="McCormick S.P."/>
            <person name="Kim H.S."/>
            <person name="Cardoza R.E."/>
            <person name="Stanley A.M."/>
            <person name="Lindo L."/>
            <person name="Kelly A."/>
            <person name="Brown D.W."/>
            <person name="Lee T."/>
            <person name="Vaughan M.M."/>
            <person name="Alexander N.J."/>
            <person name="Busman M."/>
            <person name="Gutierrez S."/>
        </authorList>
    </citation>
    <scope>NUCLEOTIDE SEQUENCE [LARGE SCALE GENOMIC DNA]</scope>
    <source>
        <strain evidence="1 2">NRRL 13405</strain>
    </source>
</reference>
<protein>
    <submittedName>
        <fullName evidence="1">Uncharacterized protein</fullName>
    </submittedName>
</protein>
<evidence type="ECO:0000313" key="2">
    <source>
        <dbReference type="Proteomes" id="UP000265631"/>
    </source>
</evidence>
<gene>
    <name evidence="1" type="ORF">FIE12Z_4717</name>
</gene>
<evidence type="ECO:0000313" key="1">
    <source>
        <dbReference type="EMBL" id="RFN50981.1"/>
    </source>
</evidence>
<dbReference type="AlphaFoldDB" id="A0A395MSQ5"/>
<sequence>MSLLSAFRVACTNLGCFGAPTNVHDAPSATWLLEHRYQRHGKPASTKGRTPNASLYRMYEYLVVGYTVGLRSEIEYFFNQPTWSVESIPDPEDADAARYAILAILTHYLVKAFNRLIERGLSRGCPAIIDTDTKAKLRSQEVVLKQQPSWVKFVRRLDEPFTIPNASGETPVDSALSVEFLAMNIIIAEPHVAFV</sequence>
<organism evidence="1 2">
    <name type="scientific">Fusarium flagelliforme</name>
    <dbReference type="NCBI Taxonomy" id="2675880"/>
    <lineage>
        <taxon>Eukaryota</taxon>
        <taxon>Fungi</taxon>
        <taxon>Dikarya</taxon>
        <taxon>Ascomycota</taxon>
        <taxon>Pezizomycotina</taxon>
        <taxon>Sordariomycetes</taxon>
        <taxon>Hypocreomycetidae</taxon>
        <taxon>Hypocreales</taxon>
        <taxon>Nectriaceae</taxon>
        <taxon>Fusarium</taxon>
        <taxon>Fusarium incarnatum-equiseti species complex</taxon>
    </lineage>
</organism>
<keyword evidence="2" id="KW-1185">Reference proteome</keyword>
<proteinExistence type="predicted"/>
<dbReference type="OrthoDB" id="5422293at2759"/>
<accession>A0A395MSQ5</accession>
<comment type="caution">
    <text evidence="1">The sequence shown here is derived from an EMBL/GenBank/DDBJ whole genome shotgun (WGS) entry which is preliminary data.</text>
</comment>
<dbReference type="EMBL" id="PXXK01000122">
    <property type="protein sequence ID" value="RFN50981.1"/>
    <property type="molecule type" value="Genomic_DNA"/>
</dbReference>
<dbReference type="Proteomes" id="UP000265631">
    <property type="component" value="Unassembled WGS sequence"/>
</dbReference>
<name>A0A395MSQ5_9HYPO</name>